<dbReference type="PIRSF" id="PIRSF006078">
    <property type="entry name" value="GlxK"/>
    <property type="match status" value="1"/>
</dbReference>
<sequence length="386" mass="39064">MRILVSPSGFKESLGPSEVASCIEAGIRRVVPDADVRKVPLADGGEGFARALVEATGGTLHALTVTGPTGASIPSHFGMLGGKDGGPRTAVVEMAAAAGLALVPAGARDPTATTTHGVGELIAAALDRGAERVVVGCGDSGTSDGGAGMLQALGARLLDADGEELARAGGGRDLARLADIDMAGLHPRVRRVEIDVACNWRNELCGPAGVARVYGPQKGATPAQVELLAAALDNYAAVARDRLGCDVARMPGGGASGGMGAGLVLLGARLRPRYEAVMEYFGIGDLFADCQLVITAEGGIDRQTPQGKIPAEVALRAKAFGIPVIALAGTVGAGADVNYNAGIDAFTSILQAPTTLDRAIAEAEQLLTDAAEASMRMVLVGLALRM</sequence>
<dbReference type="NCBIfam" id="TIGR00045">
    <property type="entry name" value="glycerate kinase"/>
    <property type="match status" value="1"/>
</dbReference>
<dbReference type="EMBL" id="JAJVDC020000074">
    <property type="protein sequence ID" value="KAL1627221.1"/>
    <property type="molecule type" value="Genomic_DNA"/>
</dbReference>
<keyword evidence="5" id="KW-1185">Reference proteome</keyword>
<dbReference type="Gene3D" id="3.90.1510.10">
    <property type="entry name" value="Glycerate kinase, domain 2"/>
    <property type="match status" value="1"/>
</dbReference>
<dbReference type="PANTHER" id="PTHR21599">
    <property type="entry name" value="GLYCERATE KINASE"/>
    <property type="match status" value="1"/>
</dbReference>
<comment type="caution">
    <text evidence="4">The sequence shown here is derived from an EMBL/GenBank/DDBJ whole genome shotgun (WGS) entry which is preliminary data.</text>
</comment>
<name>A0ABR3SR90_9PEZI</name>
<dbReference type="InterPro" id="IPR004381">
    <property type="entry name" value="Glycerate_kinase"/>
</dbReference>
<evidence type="ECO:0000313" key="5">
    <source>
        <dbReference type="Proteomes" id="UP001521116"/>
    </source>
</evidence>
<accession>A0ABR3SR90</accession>
<evidence type="ECO:0000313" key="4">
    <source>
        <dbReference type="EMBL" id="KAL1627221.1"/>
    </source>
</evidence>
<evidence type="ECO:0008006" key="6">
    <source>
        <dbReference type="Google" id="ProtNLM"/>
    </source>
</evidence>
<dbReference type="InterPro" id="IPR036129">
    <property type="entry name" value="Glycerate_kinase_sf"/>
</dbReference>
<evidence type="ECO:0000256" key="2">
    <source>
        <dbReference type="ARBA" id="ARBA00022679"/>
    </source>
</evidence>
<dbReference type="Gene3D" id="3.40.50.10350">
    <property type="entry name" value="Glycerate kinase, domain 1"/>
    <property type="match status" value="1"/>
</dbReference>
<dbReference type="SUPFAM" id="SSF110738">
    <property type="entry name" value="Glycerate kinase I"/>
    <property type="match status" value="1"/>
</dbReference>
<evidence type="ECO:0000256" key="3">
    <source>
        <dbReference type="ARBA" id="ARBA00022777"/>
    </source>
</evidence>
<comment type="similarity">
    <text evidence="1">Belongs to the glycerate kinase type-1 family.</text>
</comment>
<keyword evidence="3" id="KW-0418">Kinase</keyword>
<keyword evidence="2" id="KW-0808">Transferase</keyword>
<dbReference type="PANTHER" id="PTHR21599:SF0">
    <property type="entry name" value="GLYCERATE KINASE"/>
    <property type="match status" value="1"/>
</dbReference>
<proteinExistence type="inferred from homology"/>
<evidence type="ECO:0000256" key="1">
    <source>
        <dbReference type="ARBA" id="ARBA00006284"/>
    </source>
</evidence>
<gene>
    <name evidence="4" type="ORF">SLS56_006460</name>
</gene>
<dbReference type="InterPro" id="IPR018197">
    <property type="entry name" value="Glycerate_kinase_RE-like"/>
</dbReference>
<protein>
    <recommendedName>
        <fullName evidence="6">Glycerate kinase</fullName>
    </recommendedName>
</protein>
<organism evidence="4 5">
    <name type="scientific">Neofusicoccum ribis</name>
    <dbReference type="NCBI Taxonomy" id="45134"/>
    <lineage>
        <taxon>Eukaryota</taxon>
        <taxon>Fungi</taxon>
        <taxon>Dikarya</taxon>
        <taxon>Ascomycota</taxon>
        <taxon>Pezizomycotina</taxon>
        <taxon>Dothideomycetes</taxon>
        <taxon>Dothideomycetes incertae sedis</taxon>
        <taxon>Botryosphaeriales</taxon>
        <taxon>Botryosphaeriaceae</taxon>
        <taxon>Neofusicoccum</taxon>
    </lineage>
</organism>
<reference evidence="4 5" key="1">
    <citation type="submission" date="2024-02" db="EMBL/GenBank/DDBJ databases">
        <title>De novo assembly and annotation of 12 fungi associated with fruit tree decline syndrome in Ontario, Canada.</title>
        <authorList>
            <person name="Sulman M."/>
            <person name="Ellouze W."/>
            <person name="Ilyukhin E."/>
        </authorList>
    </citation>
    <scope>NUCLEOTIDE SEQUENCE [LARGE SCALE GENOMIC DNA]</scope>
    <source>
        <strain evidence="4 5">M1-105</strain>
    </source>
</reference>
<dbReference type="Pfam" id="PF02595">
    <property type="entry name" value="Gly_kinase"/>
    <property type="match status" value="1"/>
</dbReference>
<dbReference type="Proteomes" id="UP001521116">
    <property type="component" value="Unassembled WGS sequence"/>
</dbReference>
<dbReference type="InterPro" id="IPR018193">
    <property type="entry name" value="Glyc_kinase_flavodox-like_fold"/>
</dbReference>